<dbReference type="InterPro" id="IPR006260">
    <property type="entry name" value="TonB/TolA_C"/>
</dbReference>
<keyword evidence="8" id="KW-1185">Reference proteome</keyword>
<dbReference type="RefSeq" id="WP_219801851.1">
    <property type="nucleotide sequence ID" value="NZ_CP080096.1"/>
</dbReference>
<sequence length="241" mass="25453">MEMTYEGGHGGDPDDEKKGLKRFVKPAIYVIVLVGVGFAVWRFANDTAGVKRAEAPRVTTVIPVPPPPPPPPPKMKPPPEKTPEVQTPVPKPTATPKPAEAPKPMDNAPKQMTMNAPAQAGTDNFAIAAGDGSGMAGSGTGNGGFGNATYSQYLVYALQQAVERDKSVQETGEGLRFSVGVNLWLEPSGRIVKVTIGQSTGDSKLDEAVVSALQVLGKLDEPPPPSWQYPVRLNLQGHQPG</sequence>
<evidence type="ECO:0000256" key="4">
    <source>
        <dbReference type="ARBA" id="ARBA00023136"/>
    </source>
</evidence>
<reference evidence="7 8" key="1">
    <citation type="submission" date="2021-07" db="EMBL/GenBank/DDBJ databases">
        <title>Paraburkholderia edwinii protects Aspergillus sp. from phenazines by acting as a toxin sponge.</title>
        <authorList>
            <person name="Dahlstrom K.M."/>
            <person name="Newman D.K."/>
        </authorList>
    </citation>
    <scope>NUCLEOTIDE SEQUENCE [LARGE SCALE GENOMIC DNA]</scope>
    <source>
        <strain evidence="7 8">Pe01</strain>
    </source>
</reference>
<gene>
    <name evidence="7" type="ORF">KZJ38_22110</name>
</gene>
<dbReference type="SUPFAM" id="SSF74653">
    <property type="entry name" value="TolA/TonB C-terminal domain"/>
    <property type="match status" value="1"/>
</dbReference>
<keyword evidence="4 6" id="KW-0472">Membrane</keyword>
<proteinExistence type="predicted"/>
<protein>
    <submittedName>
        <fullName evidence="7">TonB C-terminal domain-containing protein</fullName>
    </submittedName>
</protein>
<dbReference type="EMBL" id="CP080096">
    <property type="protein sequence ID" value="QYD72427.1"/>
    <property type="molecule type" value="Genomic_DNA"/>
</dbReference>
<evidence type="ECO:0000313" key="8">
    <source>
        <dbReference type="Proteomes" id="UP000826462"/>
    </source>
</evidence>
<feature type="compositionally biased region" description="Pro residues" evidence="5">
    <location>
        <begin position="63"/>
        <end position="76"/>
    </location>
</feature>
<accession>A0ABX8UVT6</accession>
<evidence type="ECO:0000313" key="7">
    <source>
        <dbReference type="EMBL" id="QYD72427.1"/>
    </source>
</evidence>
<comment type="subcellular location">
    <subcellularLocation>
        <location evidence="1">Membrane</location>
        <topology evidence="1">Single-pass membrane protein</topology>
    </subcellularLocation>
</comment>
<evidence type="ECO:0000256" key="3">
    <source>
        <dbReference type="ARBA" id="ARBA00022989"/>
    </source>
</evidence>
<evidence type="ECO:0000256" key="6">
    <source>
        <dbReference type="SAM" id="Phobius"/>
    </source>
</evidence>
<organism evidence="7 8">
    <name type="scientific">Paraburkholderia edwinii</name>
    <dbReference type="NCBI Taxonomy" id="2861782"/>
    <lineage>
        <taxon>Bacteria</taxon>
        <taxon>Pseudomonadati</taxon>
        <taxon>Pseudomonadota</taxon>
        <taxon>Betaproteobacteria</taxon>
        <taxon>Burkholderiales</taxon>
        <taxon>Burkholderiaceae</taxon>
        <taxon>Paraburkholderia</taxon>
    </lineage>
</organism>
<feature type="region of interest" description="Disordered" evidence="5">
    <location>
        <begin position="61"/>
        <end position="104"/>
    </location>
</feature>
<keyword evidence="2 6" id="KW-0812">Transmembrane</keyword>
<evidence type="ECO:0000256" key="1">
    <source>
        <dbReference type="ARBA" id="ARBA00004167"/>
    </source>
</evidence>
<keyword evidence="3 6" id="KW-1133">Transmembrane helix</keyword>
<dbReference type="Pfam" id="PF13103">
    <property type="entry name" value="TonB_2"/>
    <property type="match status" value="1"/>
</dbReference>
<evidence type="ECO:0000256" key="2">
    <source>
        <dbReference type="ARBA" id="ARBA00022692"/>
    </source>
</evidence>
<feature type="compositionally biased region" description="Pro residues" evidence="5">
    <location>
        <begin position="89"/>
        <end position="101"/>
    </location>
</feature>
<name>A0ABX8UVT6_9BURK</name>
<dbReference type="Proteomes" id="UP000826462">
    <property type="component" value="Chromosome 2"/>
</dbReference>
<dbReference type="Gene3D" id="3.30.1150.10">
    <property type="match status" value="1"/>
</dbReference>
<feature type="transmembrane region" description="Helical" evidence="6">
    <location>
        <begin position="27"/>
        <end position="44"/>
    </location>
</feature>
<evidence type="ECO:0000256" key="5">
    <source>
        <dbReference type="SAM" id="MobiDB-lite"/>
    </source>
</evidence>
<dbReference type="NCBIfam" id="TIGR01352">
    <property type="entry name" value="tonB_Cterm"/>
    <property type="match status" value="1"/>
</dbReference>